<organism evidence="1">
    <name type="scientific">marine sediment metagenome</name>
    <dbReference type="NCBI Taxonomy" id="412755"/>
    <lineage>
        <taxon>unclassified sequences</taxon>
        <taxon>metagenomes</taxon>
        <taxon>ecological metagenomes</taxon>
    </lineage>
</organism>
<evidence type="ECO:0008006" key="2">
    <source>
        <dbReference type="Google" id="ProtNLM"/>
    </source>
</evidence>
<sequence>MTVSSRGIERRVDKRLELSLPITLLNQEVKSKNISPGGVYFEVTADNIEEYSLGKTTMIRIVTSVSTPGLPSKIVELTGIGMIIRIDKIDARYKGKRFGVALKFSEMK</sequence>
<proteinExistence type="predicted"/>
<accession>A0A0F9E8T9</accession>
<name>A0A0F9E8T9_9ZZZZ</name>
<evidence type="ECO:0000313" key="1">
    <source>
        <dbReference type="EMBL" id="KKL20488.1"/>
    </source>
</evidence>
<dbReference type="AlphaFoldDB" id="A0A0F9E8T9"/>
<protein>
    <recommendedName>
        <fullName evidence="2">PilZ domain-containing protein</fullName>
    </recommendedName>
</protein>
<dbReference type="EMBL" id="LAZR01038080">
    <property type="protein sequence ID" value="KKL20488.1"/>
    <property type="molecule type" value="Genomic_DNA"/>
</dbReference>
<gene>
    <name evidence="1" type="ORF">LCGC14_2454950</name>
</gene>
<comment type="caution">
    <text evidence="1">The sequence shown here is derived from an EMBL/GenBank/DDBJ whole genome shotgun (WGS) entry which is preliminary data.</text>
</comment>
<reference evidence="1" key="1">
    <citation type="journal article" date="2015" name="Nature">
        <title>Complex archaea that bridge the gap between prokaryotes and eukaryotes.</title>
        <authorList>
            <person name="Spang A."/>
            <person name="Saw J.H."/>
            <person name="Jorgensen S.L."/>
            <person name="Zaremba-Niedzwiedzka K."/>
            <person name="Martijn J."/>
            <person name="Lind A.E."/>
            <person name="van Eijk R."/>
            <person name="Schleper C."/>
            <person name="Guy L."/>
            <person name="Ettema T.J."/>
        </authorList>
    </citation>
    <scope>NUCLEOTIDE SEQUENCE</scope>
</reference>